<dbReference type="RefSeq" id="WP_116591042.1">
    <property type="nucleotide sequence ID" value="NZ_MZGS01000006.1"/>
</dbReference>
<proteinExistence type="predicted"/>
<organism evidence="5 6">
    <name type="scientific">Methanobrevibacter thaueri</name>
    <dbReference type="NCBI Taxonomy" id="190975"/>
    <lineage>
        <taxon>Archaea</taxon>
        <taxon>Methanobacteriati</taxon>
        <taxon>Methanobacteriota</taxon>
        <taxon>Methanomada group</taxon>
        <taxon>Methanobacteria</taxon>
        <taxon>Methanobacteriales</taxon>
        <taxon>Methanobacteriaceae</taxon>
        <taxon>Methanobrevibacter</taxon>
    </lineage>
</organism>
<reference evidence="5 6" key="1">
    <citation type="submission" date="2017-03" db="EMBL/GenBank/DDBJ databases">
        <title>Genome sequence of Methanobrevibacter thaueri.</title>
        <authorList>
            <person name="Poehlein A."/>
            <person name="Seedorf H."/>
            <person name="Daniel R."/>
        </authorList>
    </citation>
    <scope>NUCLEOTIDE SEQUENCE [LARGE SCALE GENOMIC DNA]</scope>
    <source>
        <strain evidence="5 6">DSM 11995</strain>
    </source>
</reference>
<keyword evidence="6" id="KW-1185">Reference proteome</keyword>
<dbReference type="PRINTS" id="PR00598">
    <property type="entry name" value="HTHMARR"/>
</dbReference>
<protein>
    <submittedName>
        <fullName evidence="5">Transcriptional regulator SlyA</fullName>
    </submittedName>
</protein>
<dbReference type="AlphaFoldDB" id="A0A315XQM8"/>
<accession>A0A315XQM8</accession>
<dbReference type="InterPro" id="IPR000835">
    <property type="entry name" value="HTH_MarR-typ"/>
</dbReference>
<dbReference type="PANTHER" id="PTHR42756:SF1">
    <property type="entry name" value="TRANSCRIPTIONAL REPRESSOR OF EMRAB OPERON"/>
    <property type="match status" value="1"/>
</dbReference>
<feature type="domain" description="HTH marR-type" evidence="4">
    <location>
        <begin position="13"/>
        <end position="144"/>
    </location>
</feature>
<comment type="caution">
    <text evidence="5">The sequence shown here is derived from an EMBL/GenBank/DDBJ whole genome shotgun (WGS) entry which is preliminary data.</text>
</comment>
<dbReference type="PROSITE" id="PS50995">
    <property type="entry name" value="HTH_MARR_2"/>
    <property type="match status" value="1"/>
</dbReference>
<dbReference type="PROSITE" id="PS01117">
    <property type="entry name" value="HTH_MARR_1"/>
    <property type="match status" value="1"/>
</dbReference>
<dbReference type="Gene3D" id="1.10.10.10">
    <property type="entry name" value="Winged helix-like DNA-binding domain superfamily/Winged helix DNA-binding domain"/>
    <property type="match status" value="1"/>
</dbReference>
<dbReference type="OrthoDB" id="10712at2157"/>
<evidence type="ECO:0000259" key="4">
    <source>
        <dbReference type="PROSITE" id="PS50995"/>
    </source>
</evidence>
<dbReference type="InterPro" id="IPR023187">
    <property type="entry name" value="Tscrpt_reg_MarR-type_CS"/>
</dbReference>
<dbReference type="SUPFAM" id="SSF46785">
    <property type="entry name" value="Winged helix' DNA-binding domain"/>
    <property type="match status" value="1"/>
</dbReference>
<keyword evidence="3" id="KW-0804">Transcription</keyword>
<evidence type="ECO:0000256" key="2">
    <source>
        <dbReference type="ARBA" id="ARBA00023125"/>
    </source>
</evidence>
<dbReference type="Proteomes" id="UP000251717">
    <property type="component" value="Unassembled WGS sequence"/>
</dbReference>
<dbReference type="GO" id="GO:0003677">
    <property type="term" value="F:DNA binding"/>
    <property type="evidence" value="ECO:0007669"/>
    <property type="project" value="UniProtKB-KW"/>
</dbReference>
<dbReference type="PANTHER" id="PTHR42756">
    <property type="entry name" value="TRANSCRIPTIONAL REGULATOR, MARR"/>
    <property type="match status" value="1"/>
</dbReference>
<dbReference type="Pfam" id="PF01047">
    <property type="entry name" value="MarR"/>
    <property type="match status" value="1"/>
</dbReference>
<evidence type="ECO:0000256" key="3">
    <source>
        <dbReference type="ARBA" id="ARBA00023163"/>
    </source>
</evidence>
<dbReference type="EMBL" id="MZGS01000006">
    <property type="protein sequence ID" value="PWB88313.1"/>
    <property type="molecule type" value="Genomic_DNA"/>
</dbReference>
<keyword evidence="2" id="KW-0238">DNA-binding</keyword>
<evidence type="ECO:0000256" key="1">
    <source>
        <dbReference type="ARBA" id="ARBA00023015"/>
    </source>
</evidence>
<evidence type="ECO:0000313" key="6">
    <source>
        <dbReference type="Proteomes" id="UP000251717"/>
    </source>
</evidence>
<keyword evidence="1" id="KW-0805">Transcription regulation</keyword>
<sequence length="158" mass="18300">MSLEEFKKIDATELPIGKLISIIAKNQSLYLNHNLEEFKINASQLHFLFEISHQKEINQDKIASRCSIDKGSVARSIKKLEDNGLVVRKVDDNNRRQNKVSLTPKGEKTLTESKKKLEEWEEYLFANNTIEKEDLQMLLKEIAVKSIELNEKEEEQNA</sequence>
<dbReference type="InterPro" id="IPR036390">
    <property type="entry name" value="WH_DNA-bd_sf"/>
</dbReference>
<dbReference type="GO" id="GO:0003700">
    <property type="term" value="F:DNA-binding transcription factor activity"/>
    <property type="evidence" value="ECO:0007669"/>
    <property type="project" value="InterPro"/>
</dbReference>
<dbReference type="SMART" id="SM00347">
    <property type="entry name" value="HTH_MARR"/>
    <property type="match status" value="1"/>
</dbReference>
<gene>
    <name evidence="5" type="primary">slyA_1</name>
    <name evidence="5" type="ORF">MBBTH_00440</name>
</gene>
<evidence type="ECO:0000313" key="5">
    <source>
        <dbReference type="EMBL" id="PWB88313.1"/>
    </source>
</evidence>
<dbReference type="InterPro" id="IPR036388">
    <property type="entry name" value="WH-like_DNA-bd_sf"/>
</dbReference>
<name>A0A315XQM8_9EURY</name>